<feature type="compositionally biased region" description="Basic residues" evidence="1">
    <location>
        <begin position="472"/>
        <end position="481"/>
    </location>
</feature>
<organism evidence="2 3">
    <name type="scientific">Monilinia laxa</name>
    <name type="common">Brown rot fungus</name>
    <name type="synonym">Sclerotinia laxa</name>
    <dbReference type="NCBI Taxonomy" id="61186"/>
    <lineage>
        <taxon>Eukaryota</taxon>
        <taxon>Fungi</taxon>
        <taxon>Dikarya</taxon>
        <taxon>Ascomycota</taxon>
        <taxon>Pezizomycotina</taxon>
        <taxon>Leotiomycetes</taxon>
        <taxon>Helotiales</taxon>
        <taxon>Sclerotiniaceae</taxon>
        <taxon>Monilinia</taxon>
    </lineage>
</organism>
<dbReference type="AlphaFoldDB" id="A0A5N6K0L2"/>
<gene>
    <name evidence="2" type="ORF">EYC80_007230</name>
</gene>
<sequence>MSTDQLTTILRMQDLFVRQYRARNFALFFQYDYAESQQAFVRKYPTAILRGLAVLKGWEWFIDENSLPNIRLCFYDQNLHIPTGPAILPATNLEQCQKVEPSGVMGYVYVMSHYDMFCLQHEQAAKGRQQYYHTITFQSKSINGTIAKTCQLAGMFFDITNTLDGSLNLEDPFVNLYWRTGIKRMQQTGIMAWYVYRTWLKVKGVGMSFEPLFVVPNENAVTDPRATRKQQSASSSARLKQLQQQQPQQASKPKKPEIKLSQQQREAILQQIFCQGSIPKGQQSKLTERQKSLMILNYLQHRQAHAPSQQEKSSKKNQHTRVPGEKHEEKLRDAILNDVIRKQQQDMRRPAEQTPRSNMPPPPPPAHRLSHSAQIGNGRPSSAQLNYAQNSNPLKRPAPDSSPNPYPTSHLHRVPSANSNSNSNSMPSPNSTAHSTGAPDPKRQKLASTPELKRPASDPNVDLSGAPEAKRKYVGRGRPRKGPVTLPIAGSGSGSGNGNQNHNQNQASGIKNVYGRGKGAVGVNDMGTNDTNSNGMNTNGKPPAGHINPEMRGASYSGTKGYNQIGGNSVGNVRASGNGDGSGNGHMRPHNTVDRTQAFPHVEAAARMVDYFQDKVGVDMAGDGRMQ</sequence>
<evidence type="ECO:0000256" key="1">
    <source>
        <dbReference type="SAM" id="MobiDB-lite"/>
    </source>
</evidence>
<feature type="region of interest" description="Disordered" evidence="1">
    <location>
        <begin position="302"/>
        <end position="331"/>
    </location>
</feature>
<dbReference type="Proteomes" id="UP000326757">
    <property type="component" value="Unassembled WGS sequence"/>
</dbReference>
<feature type="compositionally biased region" description="Basic and acidic residues" evidence="1">
    <location>
        <begin position="322"/>
        <end position="331"/>
    </location>
</feature>
<accession>A0A5N6K0L2</accession>
<dbReference type="OrthoDB" id="3533983at2759"/>
<evidence type="ECO:0000313" key="2">
    <source>
        <dbReference type="EMBL" id="KAB8295328.1"/>
    </source>
</evidence>
<feature type="region of interest" description="Disordered" evidence="1">
    <location>
        <begin position="222"/>
        <end position="262"/>
    </location>
</feature>
<reference evidence="2 3" key="1">
    <citation type="submission" date="2019-06" db="EMBL/GenBank/DDBJ databases">
        <title>Genome Sequence of the Brown Rot Fungal Pathogen Monilinia laxa.</title>
        <authorList>
            <person name="De Miccolis Angelini R.M."/>
            <person name="Landi L."/>
            <person name="Abate D."/>
            <person name="Pollastro S."/>
            <person name="Romanazzi G."/>
            <person name="Faretra F."/>
        </authorList>
    </citation>
    <scope>NUCLEOTIDE SEQUENCE [LARGE SCALE GENOMIC DNA]</scope>
    <source>
        <strain evidence="2 3">Mlax316</strain>
    </source>
</reference>
<name>A0A5N6K0L2_MONLA</name>
<evidence type="ECO:0000313" key="3">
    <source>
        <dbReference type="Proteomes" id="UP000326757"/>
    </source>
</evidence>
<feature type="region of interest" description="Disordered" evidence="1">
    <location>
        <begin position="343"/>
        <end position="511"/>
    </location>
</feature>
<feature type="compositionally biased region" description="Polar residues" evidence="1">
    <location>
        <begin position="371"/>
        <end position="393"/>
    </location>
</feature>
<feature type="compositionally biased region" description="Low complexity" evidence="1">
    <location>
        <begin position="415"/>
        <end position="431"/>
    </location>
</feature>
<protein>
    <submittedName>
        <fullName evidence="2">Uncharacterized protein</fullName>
    </submittedName>
</protein>
<feature type="compositionally biased region" description="Low complexity" evidence="1">
    <location>
        <begin position="229"/>
        <end position="251"/>
    </location>
</feature>
<comment type="caution">
    <text evidence="2">The sequence shown here is derived from an EMBL/GenBank/DDBJ whole genome shotgun (WGS) entry which is preliminary data.</text>
</comment>
<dbReference type="EMBL" id="VIGI01000010">
    <property type="protein sequence ID" value="KAB8295328.1"/>
    <property type="molecule type" value="Genomic_DNA"/>
</dbReference>
<keyword evidence="3" id="KW-1185">Reference proteome</keyword>
<proteinExistence type="predicted"/>